<dbReference type="RefSeq" id="WP_114452423.1">
    <property type="nucleotide sequence ID" value="NZ_QPJC01000003.1"/>
</dbReference>
<dbReference type="InterPro" id="IPR025734">
    <property type="entry name" value="EspG"/>
</dbReference>
<keyword evidence="3" id="KW-0963">Cytoplasm</keyword>
<dbReference type="Pfam" id="PF14011">
    <property type="entry name" value="ESX-1_EspG"/>
    <property type="match status" value="1"/>
</dbReference>
<organism evidence="6 7">
    <name type="scientific">Halopolyspora algeriensis</name>
    <dbReference type="NCBI Taxonomy" id="1500506"/>
    <lineage>
        <taxon>Bacteria</taxon>
        <taxon>Bacillati</taxon>
        <taxon>Actinomycetota</taxon>
        <taxon>Actinomycetes</taxon>
        <taxon>Actinomycetes incertae sedis</taxon>
        <taxon>Halopolyspora</taxon>
    </lineage>
</organism>
<evidence type="ECO:0000256" key="4">
    <source>
        <dbReference type="ARBA" id="ARBA00023186"/>
    </source>
</evidence>
<sequence length="264" mass="28978">MPGSFTLSLQAADILAEDLQVDLRQFPFEIGHGGATLDERARLRTEVYGDLQHRRFADRGEVDPEVHRALTLLHTPEIGVAVVAVDVPTDEVFRARIAVSGNAGVLAIQQQQRIRFDPVDPRGLVRVCTGLLSDVPAGHLESATVSTTQEQQPTGATGDDADGSWLSSAQATATRQAGGAQLRKVQRIMALPVQRVGYFFVTGRDDRGDPVRLPAIGWRDTEQGRYSVTTRRNNDGETWNTFTGADKQRLAAHLGEQLRSFQQR</sequence>
<evidence type="ECO:0000256" key="2">
    <source>
        <dbReference type="ARBA" id="ARBA00006411"/>
    </source>
</evidence>
<keyword evidence="4" id="KW-0143">Chaperone</keyword>
<accession>A0A368VVU2</accession>
<proteinExistence type="inferred from homology"/>
<comment type="similarity">
    <text evidence="2">Belongs to the EspG family.</text>
</comment>
<protein>
    <submittedName>
        <fullName evidence="6">ESAT-6 protein secretion system EspG family protein</fullName>
    </submittedName>
</protein>
<feature type="compositionally biased region" description="Polar residues" evidence="5">
    <location>
        <begin position="144"/>
        <end position="155"/>
    </location>
</feature>
<dbReference type="Proteomes" id="UP000253495">
    <property type="component" value="Unassembled WGS sequence"/>
</dbReference>
<evidence type="ECO:0000256" key="3">
    <source>
        <dbReference type="ARBA" id="ARBA00022490"/>
    </source>
</evidence>
<evidence type="ECO:0000313" key="7">
    <source>
        <dbReference type="Proteomes" id="UP000253495"/>
    </source>
</evidence>
<comment type="subcellular location">
    <subcellularLocation>
        <location evidence="1">Cytoplasm</location>
    </subcellularLocation>
</comment>
<dbReference type="EMBL" id="QPJC01000003">
    <property type="protein sequence ID" value="RCW45323.1"/>
    <property type="molecule type" value="Genomic_DNA"/>
</dbReference>
<evidence type="ECO:0000256" key="1">
    <source>
        <dbReference type="ARBA" id="ARBA00004496"/>
    </source>
</evidence>
<evidence type="ECO:0000313" key="6">
    <source>
        <dbReference type="EMBL" id="RCW45323.1"/>
    </source>
</evidence>
<name>A0A368VVU2_9ACTN</name>
<gene>
    <name evidence="6" type="ORF">DFQ14_103294</name>
</gene>
<comment type="caution">
    <text evidence="6">The sequence shown here is derived from an EMBL/GenBank/DDBJ whole genome shotgun (WGS) entry which is preliminary data.</text>
</comment>
<reference evidence="6 7" key="1">
    <citation type="submission" date="2018-07" db="EMBL/GenBank/DDBJ databases">
        <title>Genomic Encyclopedia of Type Strains, Phase III (KMG-III): the genomes of soil and plant-associated and newly described type strains.</title>
        <authorList>
            <person name="Whitman W."/>
        </authorList>
    </citation>
    <scope>NUCLEOTIDE SEQUENCE [LARGE SCALE GENOMIC DNA]</scope>
    <source>
        <strain evidence="6 7">CECT 8575</strain>
    </source>
</reference>
<dbReference type="OrthoDB" id="5175124at2"/>
<feature type="region of interest" description="Disordered" evidence="5">
    <location>
        <begin position="144"/>
        <end position="164"/>
    </location>
</feature>
<keyword evidence="7" id="KW-1185">Reference proteome</keyword>
<dbReference type="AlphaFoldDB" id="A0A368VVU2"/>
<evidence type="ECO:0000256" key="5">
    <source>
        <dbReference type="SAM" id="MobiDB-lite"/>
    </source>
</evidence>